<dbReference type="InterPro" id="IPR013087">
    <property type="entry name" value="Znf_C2H2_type"/>
</dbReference>
<dbReference type="RefSeq" id="XP_037146030.1">
    <property type="nucleotide sequence ID" value="XM_037290135.1"/>
</dbReference>
<evidence type="ECO:0000313" key="8">
    <source>
        <dbReference type="EMBL" id="QLG74305.1"/>
    </source>
</evidence>
<dbReference type="GeneID" id="59238088"/>
<dbReference type="GO" id="GO:0000981">
    <property type="term" value="F:DNA-binding transcription factor activity, RNA polymerase II-specific"/>
    <property type="evidence" value="ECO:0007669"/>
    <property type="project" value="TreeGrafter"/>
</dbReference>
<organism evidence="8 9">
    <name type="scientific">Zygotorulaspora mrakii</name>
    <name type="common">Zygosaccharomyces mrakii</name>
    <dbReference type="NCBI Taxonomy" id="42260"/>
    <lineage>
        <taxon>Eukaryota</taxon>
        <taxon>Fungi</taxon>
        <taxon>Dikarya</taxon>
        <taxon>Ascomycota</taxon>
        <taxon>Saccharomycotina</taxon>
        <taxon>Saccharomycetes</taxon>
        <taxon>Saccharomycetales</taxon>
        <taxon>Saccharomycetaceae</taxon>
        <taxon>Zygotorulaspora</taxon>
    </lineage>
</organism>
<evidence type="ECO:0000256" key="3">
    <source>
        <dbReference type="ARBA" id="ARBA00022771"/>
    </source>
</evidence>
<evidence type="ECO:0000256" key="2">
    <source>
        <dbReference type="ARBA" id="ARBA00022737"/>
    </source>
</evidence>
<dbReference type="GO" id="GO:0000978">
    <property type="term" value="F:RNA polymerase II cis-regulatory region sequence-specific DNA binding"/>
    <property type="evidence" value="ECO:0007669"/>
    <property type="project" value="TreeGrafter"/>
</dbReference>
<dbReference type="EMBL" id="CP058610">
    <property type="protein sequence ID" value="QLG74305.1"/>
    <property type="molecule type" value="Genomic_DNA"/>
</dbReference>
<dbReference type="PROSITE" id="PS50157">
    <property type="entry name" value="ZINC_FINGER_C2H2_2"/>
    <property type="match status" value="2"/>
</dbReference>
<keyword evidence="2" id="KW-0677">Repeat</keyword>
<evidence type="ECO:0000259" key="7">
    <source>
        <dbReference type="PROSITE" id="PS50157"/>
    </source>
</evidence>
<dbReference type="PROSITE" id="PS00028">
    <property type="entry name" value="ZINC_FINGER_C2H2_1"/>
    <property type="match status" value="2"/>
</dbReference>
<keyword evidence="9" id="KW-1185">Reference proteome</keyword>
<protein>
    <recommendedName>
        <fullName evidence="7">C2H2-type domain-containing protein</fullName>
    </recommendedName>
</protein>
<dbReference type="SMART" id="SM00355">
    <property type="entry name" value="ZnF_C2H2"/>
    <property type="match status" value="2"/>
</dbReference>
<feature type="compositionally biased region" description="Low complexity" evidence="6">
    <location>
        <begin position="198"/>
        <end position="226"/>
    </location>
</feature>
<keyword evidence="1" id="KW-0479">Metal-binding</keyword>
<dbReference type="PANTHER" id="PTHR23235">
    <property type="entry name" value="KRUEPPEL-LIKE TRANSCRIPTION FACTOR"/>
    <property type="match status" value="1"/>
</dbReference>
<dbReference type="KEGG" id="zmk:HG535_0G01890"/>
<accession>A0A7H9B6F5</accession>
<dbReference type="GO" id="GO:0008270">
    <property type="term" value="F:zinc ion binding"/>
    <property type="evidence" value="ECO:0007669"/>
    <property type="project" value="UniProtKB-KW"/>
</dbReference>
<dbReference type="AlphaFoldDB" id="A0A7H9B6F5"/>
<keyword evidence="3 5" id="KW-0863">Zinc-finger</keyword>
<keyword evidence="4" id="KW-0862">Zinc</keyword>
<feature type="domain" description="C2H2-type" evidence="7">
    <location>
        <begin position="465"/>
        <end position="493"/>
    </location>
</feature>
<dbReference type="Gene3D" id="3.30.160.60">
    <property type="entry name" value="Classic Zinc Finger"/>
    <property type="match status" value="2"/>
</dbReference>
<proteinExistence type="predicted"/>
<gene>
    <name evidence="8" type="ORF">HG535_0G01890</name>
</gene>
<dbReference type="PANTHER" id="PTHR23235:SF127">
    <property type="entry name" value="TRANSCRIPTION FACTOR, PUTATIVE (AFU_ORTHOLOGUE AFUA_3G09820)-RELATED"/>
    <property type="match status" value="1"/>
</dbReference>
<dbReference type="FunFam" id="3.30.160.60:FF:000303">
    <property type="entry name" value="Zinc finger protein 41"/>
    <property type="match status" value="1"/>
</dbReference>
<evidence type="ECO:0000256" key="5">
    <source>
        <dbReference type="PROSITE-ProRule" id="PRU00042"/>
    </source>
</evidence>
<feature type="region of interest" description="Disordered" evidence="6">
    <location>
        <begin position="198"/>
        <end position="231"/>
    </location>
</feature>
<dbReference type="Pfam" id="PF00096">
    <property type="entry name" value="zf-C2H2"/>
    <property type="match status" value="2"/>
</dbReference>
<evidence type="ECO:0000256" key="4">
    <source>
        <dbReference type="ARBA" id="ARBA00022833"/>
    </source>
</evidence>
<sequence>MSYMIDLPLTRVESNGTVVSMGLDHYNLQLIPNKQLNEQHPGQSYQGRSDQTVNNDLTGNTMIATARTGSESLSALKNSAYANISANNSNSNVAFQRMTMFDDFFDLHNLPVERKVSNNNLSTRNLDTEQEQAQSRRLSISEYDADNAGYYEYEFLGNNRLVADNDDDIMISDNELSNVNQPANPATRDVFQFEMNFDSINNNNNSNNNNDNHNNNSNSNSNDNTNGSEQVFLPRDPILNIYNGIEQQSPLPQKKRVKDYFKLNIFGNSSSSSGNNGNNSNNSDEKRYFWSRNPMKRKNNIALHRSGAIAYDDGEDDADVDDVLVSDGIEEIEEVKNLHDIFNVSNGIQVEETVINPSQLISHQQDFYYDNKKSSVDNEMDDYDYDYEDDEGLEGISPTIQPMAQLTVFGSVGDINSANSNSTSSSITAVTPIPAATAITKKKLINMPKTRGRKQSPIPDASKHFACEYCDRRFKRQEHLKRHIRSLHMCEKPFDCHICGKKFSRSDNLNQHIKTHTHQH</sequence>
<dbReference type="Proteomes" id="UP000509704">
    <property type="component" value="Chromosome 7"/>
</dbReference>
<feature type="domain" description="C2H2-type" evidence="7">
    <location>
        <begin position="494"/>
        <end position="520"/>
    </location>
</feature>
<dbReference type="InterPro" id="IPR036236">
    <property type="entry name" value="Znf_C2H2_sf"/>
</dbReference>
<evidence type="ECO:0000313" key="9">
    <source>
        <dbReference type="Proteomes" id="UP000509704"/>
    </source>
</evidence>
<evidence type="ECO:0000256" key="6">
    <source>
        <dbReference type="SAM" id="MobiDB-lite"/>
    </source>
</evidence>
<name>A0A7H9B6F5_ZYGMR</name>
<dbReference type="OrthoDB" id="654211at2759"/>
<reference evidence="8 9" key="1">
    <citation type="submission" date="2020-07" db="EMBL/GenBank/DDBJ databases">
        <title>The yeast mating-type switching endonuclease HO is a domesticated member of an unorthodox homing genetic element family.</title>
        <authorList>
            <person name="Coughlan A.Y."/>
            <person name="Lombardi L."/>
            <person name="Braun-Galleani S."/>
            <person name="Martos A.R."/>
            <person name="Galeote V."/>
            <person name="Bigey F."/>
            <person name="Dequin S."/>
            <person name="Byrne K.P."/>
            <person name="Wolfe K.H."/>
        </authorList>
    </citation>
    <scope>NUCLEOTIDE SEQUENCE [LARGE SCALE GENOMIC DNA]</scope>
    <source>
        <strain evidence="8 9">NRRL Y-6702</strain>
    </source>
</reference>
<evidence type="ECO:0000256" key="1">
    <source>
        <dbReference type="ARBA" id="ARBA00022723"/>
    </source>
</evidence>
<dbReference type="SUPFAM" id="SSF57667">
    <property type="entry name" value="beta-beta-alpha zinc fingers"/>
    <property type="match status" value="1"/>
</dbReference>